<dbReference type="HOGENOM" id="CLU_177259_0_0_1"/>
<dbReference type="EnsemblPlants" id="AET04080">
    <property type="protein sequence ID" value="AET04080"/>
    <property type="gene ID" value="MTR_8g081540"/>
</dbReference>
<sequence>MEKQMVKDETKGARESGKGSIEGLPFEDSPYLKCKDLEDYKCQGYGTQGHQQPKPGRGPGATEAATLSGANVSSQAQFNAADDAVHSKEAS</sequence>
<dbReference type="STRING" id="3880.G7LGF6"/>
<dbReference type="InterPro" id="IPR018930">
    <property type="entry name" value="LEA-18"/>
</dbReference>
<protein>
    <submittedName>
        <fullName evidence="2">Late embryogenesis abundant protein, group 6</fullName>
    </submittedName>
    <submittedName>
        <fullName evidence="3">Putative Late embryogenesis abundant protein, LEA-18</fullName>
    </submittedName>
</protein>
<feature type="compositionally biased region" description="Basic and acidic residues" evidence="1">
    <location>
        <begin position="1"/>
        <end position="17"/>
    </location>
</feature>
<dbReference type="Pfam" id="PF10714">
    <property type="entry name" value="LEA_6"/>
    <property type="match status" value="1"/>
</dbReference>
<evidence type="ECO:0000313" key="4">
    <source>
        <dbReference type="EnsemblPlants" id="AET04080"/>
    </source>
</evidence>
<dbReference type="EMBL" id="CM001224">
    <property type="protein sequence ID" value="AET04080.1"/>
    <property type="molecule type" value="Genomic_DNA"/>
</dbReference>
<gene>
    <name evidence="4" type="primary">11406749</name>
    <name evidence="2" type="ordered locus">MTR_8g081540</name>
    <name evidence="3" type="ORF">MtrunA17_Chr8g0378111</name>
</gene>
<dbReference type="eggNOG" id="ENOG502S9CN">
    <property type="taxonomic scope" value="Eukaryota"/>
</dbReference>
<proteinExistence type="predicted"/>
<accession>G7LGF6</accession>
<dbReference type="Proteomes" id="UP000265566">
    <property type="component" value="Chromosome 8"/>
</dbReference>
<reference evidence="2 5" key="2">
    <citation type="journal article" date="2014" name="BMC Genomics">
        <title>An improved genome release (version Mt4.0) for the model legume Medicago truncatula.</title>
        <authorList>
            <person name="Tang H."/>
            <person name="Krishnakumar V."/>
            <person name="Bidwell S."/>
            <person name="Rosen B."/>
            <person name="Chan A."/>
            <person name="Zhou S."/>
            <person name="Gentzbittel L."/>
            <person name="Childs K.L."/>
            <person name="Yandell M."/>
            <person name="Gundlach H."/>
            <person name="Mayer K.F."/>
            <person name="Schwartz D.C."/>
            <person name="Town C.D."/>
        </authorList>
    </citation>
    <scope>GENOME REANNOTATION</scope>
    <source>
        <strain evidence="4 5">cv. Jemalong A17</strain>
    </source>
</reference>
<dbReference type="PaxDb" id="3880-AET04080"/>
<feature type="region of interest" description="Disordered" evidence="1">
    <location>
        <begin position="1"/>
        <end position="29"/>
    </location>
</feature>
<feature type="region of interest" description="Disordered" evidence="1">
    <location>
        <begin position="42"/>
        <end position="91"/>
    </location>
</feature>
<evidence type="ECO:0000313" key="2">
    <source>
        <dbReference type="EMBL" id="AET04080.1"/>
    </source>
</evidence>
<evidence type="ECO:0000313" key="5">
    <source>
        <dbReference type="Proteomes" id="UP000002051"/>
    </source>
</evidence>
<organism evidence="2 5">
    <name type="scientific">Medicago truncatula</name>
    <name type="common">Barrel medic</name>
    <name type="synonym">Medicago tribuloides</name>
    <dbReference type="NCBI Taxonomy" id="3880"/>
    <lineage>
        <taxon>Eukaryota</taxon>
        <taxon>Viridiplantae</taxon>
        <taxon>Streptophyta</taxon>
        <taxon>Embryophyta</taxon>
        <taxon>Tracheophyta</taxon>
        <taxon>Spermatophyta</taxon>
        <taxon>Magnoliopsida</taxon>
        <taxon>eudicotyledons</taxon>
        <taxon>Gunneridae</taxon>
        <taxon>Pentapetalae</taxon>
        <taxon>rosids</taxon>
        <taxon>fabids</taxon>
        <taxon>Fabales</taxon>
        <taxon>Fabaceae</taxon>
        <taxon>Papilionoideae</taxon>
        <taxon>50 kb inversion clade</taxon>
        <taxon>NPAAA clade</taxon>
        <taxon>Hologalegina</taxon>
        <taxon>IRL clade</taxon>
        <taxon>Trifolieae</taxon>
        <taxon>Medicago</taxon>
    </lineage>
</organism>
<evidence type="ECO:0000313" key="3">
    <source>
        <dbReference type="EMBL" id="RHN42552.1"/>
    </source>
</evidence>
<reference evidence="3" key="4">
    <citation type="journal article" date="2018" name="Nat. Plants">
        <title>Whole-genome landscape of Medicago truncatula symbiotic genes.</title>
        <authorList>
            <person name="Pecrix Y."/>
            <person name="Gamas P."/>
            <person name="Carrere S."/>
        </authorList>
    </citation>
    <scope>NUCLEOTIDE SEQUENCE</scope>
    <source>
        <tissue evidence="3">Leaves</tissue>
    </source>
</reference>
<reference evidence="2 5" key="1">
    <citation type="journal article" date="2011" name="Nature">
        <title>The Medicago genome provides insight into the evolution of rhizobial symbioses.</title>
        <authorList>
            <person name="Young N.D."/>
            <person name="Debelle F."/>
            <person name="Oldroyd G.E."/>
            <person name="Geurts R."/>
            <person name="Cannon S.B."/>
            <person name="Udvardi M.K."/>
            <person name="Benedito V.A."/>
            <person name="Mayer K.F."/>
            <person name="Gouzy J."/>
            <person name="Schoof H."/>
            <person name="Van de Peer Y."/>
            <person name="Proost S."/>
            <person name="Cook D.R."/>
            <person name="Meyers B.C."/>
            <person name="Spannagl M."/>
            <person name="Cheung F."/>
            <person name="De Mita S."/>
            <person name="Krishnakumar V."/>
            <person name="Gundlach H."/>
            <person name="Zhou S."/>
            <person name="Mudge J."/>
            <person name="Bharti A.K."/>
            <person name="Murray J.D."/>
            <person name="Naoumkina M.A."/>
            <person name="Rosen B."/>
            <person name="Silverstein K.A."/>
            <person name="Tang H."/>
            <person name="Rombauts S."/>
            <person name="Zhao P.X."/>
            <person name="Zhou P."/>
            <person name="Barbe V."/>
            <person name="Bardou P."/>
            <person name="Bechner M."/>
            <person name="Bellec A."/>
            <person name="Berger A."/>
            <person name="Berges H."/>
            <person name="Bidwell S."/>
            <person name="Bisseling T."/>
            <person name="Choisne N."/>
            <person name="Couloux A."/>
            <person name="Denny R."/>
            <person name="Deshpande S."/>
            <person name="Dai X."/>
            <person name="Doyle J.J."/>
            <person name="Dudez A.M."/>
            <person name="Farmer A.D."/>
            <person name="Fouteau S."/>
            <person name="Franken C."/>
            <person name="Gibelin C."/>
            <person name="Gish J."/>
            <person name="Goldstein S."/>
            <person name="Gonzalez A.J."/>
            <person name="Green P.J."/>
            <person name="Hallab A."/>
            <person name="Hartog M."/>
            <person name="Hua A."/>
            <person name="Humphray S.J."/>
            <person name="Jeong D.H."/>
            <person name="Jing Y."/>
            <person name="Jocker A."/>
            <person name="Kenton S.M."/>
            <person name="Kim D.J."/>
            <person name="Klee K."/>
            <person name="Lai H."/>
            <person name="Lang C."/>
            <person name="Lin S."/>
            <person name="Macmil S.L."/>
            <person name="Magdelenat G."/>
            <person name="Matthews L."/>
            <person name="McCorrison J."/>
            <person name="Monaghan E.L."/>
            <person name="Mun J.H."/>
            <person name="Najar F.Z."/>
            <person name="Nicholson C."/>
            <person name="Noirot C."/>
            <person name="O'Bleness M."/>
            <person name="Paule C.R."/>
            <person name="Poulain J."/>
            <person name="Prion F."/>
            <person name="Qin B."/>
            <person name="Qu C."/>
            <person name="Retzel E.F."/>
            <person name="Riddle C."/>
            <person name="Sallet E."/>
            <person name="Samain S."/>
            <person name="Samson N."/>
            <person name="Sanders I."/>
            <person name="Saurat O."/>
            <person name="Scarpelli C."/>
            <person name="Schiex T."/>
            <person name="Segurens B."/>
            <person name="Severin A.J."/>
            <person name="Sherrier D.J."/>
            <person name="Shi R."/>
            <person name="Sims S."/>
            <person name="Singer S.R."/>
            <person name="Sinharoy S."/>
            <person name="Sterck L."/>
            <person name="Viollet A."/>
            <person name="Wang B.B."/>
            <person name="Wang K."/>
            <person name="Wang M."/>
            <person name="Wang X."/>
            <person name="Warfsmann J."/>
            <person name="Weissenbach J."/>
            <person name="White D.D."/>
            <person name="White J.D."/>
            <person name="Wiley G.B."/>
            <person name="Wincker P."/>
            <person name="Xing Y."/>
            <person name="Yang L."/>
            <person name="Yao Z."/>
            <person name="Ying F."/>
            <person name="Zhai J."/>
            <person name="Zhou L."/>
            <person name="Zuber A."/>
            <person name="Denarie J."/>
            <person name="Dixon R.A."/>
            <person name="May G.D."/>
            <person name="Schwartz D.C."/>
            <person name="Rogers J."/>
            <person name="Quetier F."/>
            <person name="Town C.D."/>
            <person name="Roe B.A."/>
        </authorList>
    </citation>
    <scope>NUCLEOTIDE SEQUENCE [LARGE SCALE GENOMIC DNA]</scope>
    <source>
        <strain evidence="2">A17</strain>
        <strain evidence="4 5">cv. Jemalong A17</strain>
    </source>
</reference>
<dbReference type="EMBL" id="PSQE01000008">
    <property type="protein sequence ID" value="RHN42552.1"/>
    <property type="molecule type" value="Genomic_DNA"/>
</dbReference>
<dbReference type="Proteomes" id="UP000002051">
    <property type="component" value="Chromosome 8"/>
</dbReference>
<dbReference type="Gramene" id="rna49004">
    <property type="protein sequence ID" value="RHN42552.1"/>
    <property type="gene ID" value="gene49004"/>
</dbReference>
<name>G7LGF6_MEDTR</name>
<keyword evidence="5" id="KW-1185">Reference proteome</keyword>
<reference evidence="4" key="3">
    <citation type="submission" date="2015-04" db="UniProtKB">
        <authorList>
            <consortium name="EnsemblPlants"/>
        </authorList>
    </citation>
    <scope>IDENTIFICATION</scope>
    <source>
        <strain evidence="4">cv. Jemalong A17</strain>
    </source>
</reference>
<dbReference type="AlphaFoldDB" id="G7LGF6"/>
<feature type="compositionally biased region" description="Polar residues" evidence="1">
    <location>
        <begin position="68"/>
        <end position="78"/>
    </location>
</feature>
<evidence type="ECO:0000256" key="1">
    <source>
        <dbReference type="SAM" id="MobiDB-lite"/>
    </source>
</evidence>